<dbReference type="NCBIfam" id="TIGR00229">
    <property type="entry name" value="sensory_box"/>
    <property type="match status" value="1"/>
</dbReference>
<evidence type="ECO:0000259" key="14">
    <source>
        <dbReference type="PROSITE" id="PS50112"/>
    </source>
</evidence>
<keyword evidence="12" id="KW-0472">Membrane</keyword>
<keyword evidence="17" id="KW-1185">Reference proteome</keyword>
<evidence type="ECO:0000256" key="4">
    <source>
        <dbReference type="ARBA" id="ARBA00022553"/>
    </source>
</evidence>
<dbReference type="CDD" id="cd00130">
    <property type="entry name" value="PAS"/>
    <property type="match status" value="2"/>
</dbReference>
<dbReference type="InterPro" id="IPR000014">
    <property type="entry name" value="PAS"/>
</dbReference>
<dbReference type="Proteomes" id="UP001501436">
    <property type="component" value="Unassembled WGS sequence"/>
</dbReference>
<evidence type="ECO:0000256" key="12">
    <source>
        <dbReference type="ARBA" id="ARBA00023136"/>
    </source>
</evidence>
<dbReference type="SMART" id="SM00086">
    <property type="entry name" value="PAC"/>
    <property type="match status" value="1"/>
</dbReference>
<comment type="caution">
    <text evidence="16">The sequence shown here is derived from an EMBL/GenBank/DDBJ whole genome shotgun (WGS) entry which is preliminary data.</text>
</comment>
<keyword evidence="6" id="KW-0812">Transmembrane</keyword>
<evidence type="ECO:0000256" key="1">
    <source>
        <dbReference type="ARBA" id="ARBA00000085"/>
    </source>
</evidence>
<organism evidence="16 17">
    <name type="scientific">Mucilaginibacter defluvii</name>
    <dbReference type="NCBI Taxonomy" id="1196019"/>
    <lineage>
        <taxon>Bacteria</taxon>
        <taxon>Pseudomonadati</taxon>
        <taxon>Bacteroidota</taxon>
        <taxon>Sphingobacteriia</taxon>
        <taxon>Sphingobacteriales</taxon>
        <taxon>Sphingobacteriaceae</taxon>
        <taxon>Mucilaginibacter</taxon>
    </lineage>
</organism>
<dbReference type="InterPro" id="IPR013656">
    <property type="entry name" value="PAS_4"/>
</dbReference>
<dbReference type="SMART" id="SM00387">
    <property type="entry name" value="HATPase_c"/>
    <property type="match status" value="1"/>
</dbReference>
<dbReference type="Pfam" id="PF00512">
    <property type="entry name" value="HisKA"/>
    <property type="match status" value="1"/>
</dbReference>
<feature type="domain" description="Histidine kinase" evidence="13">
    <location>
        <begin position="297"/>
        <end position="511"/>
    </location>
</feature>
<keyword evidence="10" id="KW-1133">Transmembrane helix</keyword>
<keyword evidence="4" id="KW-0597">Phosphoprotein</keyword>
<dbReference type="EC" id="2.7.13.3" evidence="3"/>
<keyword evidence="7" id="KW-0547">Nucleotide-binding</keyword>
<evidence type="ECO:0000256" key="8">
    <source>
        <dbReference type="ARBA" id="ARBA00022777"/>
    </source>
</evidence>
<evidence type="ECO:0000256" key="10">
    <source>
        <dbReference type="ARBA" id="ARBA00022989"/>
    </source>
</evidence>
<dbReference type="PROSITE" id="PS50113">
    <property type="entry name" value="PAC"/>
    <property type="match status" value="1"/>
</dbReference>
<evidence type="ECO:0000256" key="6">
    <source>
        <dbReference type="ARBA" id="ARBA00022692"/>
    </source>
</evidence>
<name>A0ABP9G846_9SPHI</name>
<dbReference type="CDD" id="cd00075">
    <property type="entry name" value="HATPase"/>
    <property type="match status" value="1"/>
</dbReference>
<dbReference type="InterPro" id="IPR036890">
    <property type="entry name" value="HATPase_C_sf"/>
</dbReference>
<feature type="domain" description="PAS" evidence="14">
    <location>
        <begin position="19"/>
        <end position="92"/>
    </location>
</feature>
<keyword evidence="5" id="KW-0808">Transferase</keyword>
<dbReference type="InterPro" id="IPR050351">
    <property type="entry name" value="BphY/WalK/GraS-like"/>
</dbReference>
<evidence type="ECO:0000259" key="15">
    <source>
        <dbReference type="PROSITE" id="PS50113"/>
    </source>
</evidence>
<dbReference type="Gene3D" id="3.30.565.10">
    <property type="entry name" value="Histidine kinase-like ATPase, C-terminal domain"/>
    <property type="match status" value="1"/>
</dbReference>
<dbReference type="InterPro" id="IPR003661">
    <property type="entry name" value="HisK_dim/P_dom"/>
</dbReference>
<evidence type="ECO:0000256" key="2">
    <source>
        <dbReference type="ARBA" id="ARBA00004141"/>
    </source>
</evidence>
<keyword evidence="11" id="KW-0902">Two-component regulatory system</keyword>
<dbReference type="Pfam" id="PF13426">
    <property type="entry name" value="PAS_9"/>
    <property type="match status" value="1"/>
</dbReference>
<evidence type="ECO:0000313" key="17">
    <source>
        <dbReference type="Proteomes" id="UP001501436"/>
    </source>
</evidence>
<evidence type="ECO:0000256" key="7">
    <source>
        <dbReference type="ARBA" id="ARBA00022741"/>
    </source>
</evidence>
<reference evidence="17" key="1">
    <citation type="journal article" date="2019" name="Int. J. Syst. Evol. Microbiol.">
        <title>The Global Catalogue of Microorganisms (GCM) 10K type strain sequencing project: providing services to taxonomists for standard genome sequencing and annotation.</title>
        <authorList>
            <consortium name="The Broad Institute Genomics Platform"/>
            <consortium name="The Broad Institute Genome Sequencing Center for Infectious Disease"/>
            <person name="Wu L."/>
            <person name="Ma J."/>
        </authorList>
    </citation>
    <scope>NUCLEOTIDE SEQUENCE [LARGE SCALE GENOMIC DNA]</scope>
    <source>
        <strain evidence="17">JCM 18283</strain>
    </source>
</reference>
<evidence type="ECO:0000256" key="5">
    <source>
        <dbReference type="ARBA" id="ARBA00022679"/>
    </source>
</evidence>
<dbReference type="PROSITE" id="PS50109">
    <property type="entry name" value="HIS_KIN"/>
    <property type="match status" value="1"/>
</dbReference>
<dbReference type="PROSITE" id="PS50112">
    <property type="entry name" value="PAS"/>
    <property type="match status" value="1"/>
</dbReference>
<dbReference type="InterPro" id="IPR003594">
    <property type="entry name" value="HATPase_dom"/>
</dbReference>
<dbReference type="Gene3D" id="1.10.287.130">
    <property type="match status" value="1"/>
</dbReference>
<dbReference type="PRINTS" id="PR00344">
    <property type="entry name" value="BCTRLSENSOR"/>
</dbReference>
<dbReference type="PANTHER" id="PTHR42878">
    <property type="entry name" value="TWO-COMPONENT HISTIDINE KINASE"/>
    <property type="match status" value="1"/>
</dbReference>
<dbReference type="InterPro" id="IPR005467">
    <property type="entry name" value="His_kinase_dom"/>
</dbReference>
<evidence type="ECO:0000259" key="13">
    <source>
        <dbReference type="PROSITE" id="PS50109"/>
    </source>
</evidence>
<dbReference type="SMART" id="SM00091">
    <property type="entry name" value="PAS"/>
    <property type="match status" value="2"/>
</dbReference>
<feature type="domain" description="PAC" evidence="15">
    <location>
        <begin position="95"/>
        <end position="147"/>
    </location>
</feature>
<keyword evidence="9" id="KW-0067">ATP-binding</keyword>
<dbReference type="EMBL" id="BAABJI010000002">
    <property type="protein sequence ID" value="GAA4925713.1"/>
    <property type="molecule type" value="Genomic_DNA"/>
</dbReference>
<comment type="catalytic activity">
    <reaction evidence="1">
        <text>ATP + protein L-histidine = ADP + protein N-phospho-L-histidine.</text>
        <dbReference type="EC" id="2.7.13.3"/>
    </reaction>
</comment>
<dbReference type="Pfam" id="PF02518">
    <property type="entry name" value="HATPase_c"/>
    <property type="match status" value="1"/>
</dbReference>
<dbReference type="InterPro" id="IPR001610">
    <property type="entry name" value="PAC"/>
</dbReference>
<dbReference type="InterPro" id="IPR004358">
    <property type="entry name" value="Sig_transdc_His_kin-like_C"/>
</dbReference>
<gene>
    <name evidence="16" type="ORF">GCM10023313_32860</name>
</gene>
<dbReference type="SMART" id="SM00388">
    <property type="entry name" value="HisKA"/>
    <property type="match status" value="1"/>
</dbReference>
<sequence length="511" mass="58180">MENTFKADQLPRDSDNSISLTLIKAALDASVSGIIITDNQLPDNPIIYCNSSFEKMTGYEKNDIIGHNCRFLQADDRQQPEREKLREAVKNGQNVSVEIRNYRKDGELFWNELYVSPIKSPEGKVTHFVGVQHNVTRRKKAEEDLRHEKRLREEKIAERTDELNASREYLQSIVQTVRESLLVLDPGLKVVSANQHFLNTFKVSLSETEDKSLYDLGNGQWNIPKLKELLEKILPTNNPVLDFEVEHNFPHIGKKLMLLNAHRIELEGEYKDRILLAIEDITERRAIEQRKDDFLSVASHELKTPLTTIKGYIQIMERLLPPESSEKLKDIIKKTARHADKLNNLIQELLEVSRIQTGNITLVKEEFDLDEMVTEMVDSLQAASSNHCIRVSGKTGIKYRGDESQLSQVVSNLLSNAIKYSPDSTSIDVHLAVLGDYVKFSVTDYGLGISPADQKKIFERFYRSSETQKSFPGMGIGLYICEQIIKNHGGGLWVDSEYGKGSTFNFTLPLN</sequence>
<dbReference type="Pfam" id="PF08448">
    <property type="entry name" value="PAS_4"/>
    <property type="match status" value="1"/>
</dbReference>
<protein>
    <recommendedName>
        <fullName evidence="3">histidine kinase</fullName>
        <ecNumber evidence="3">2.7.13.3</ecNumber>
    </recommendedName>
</protein>
<dbReference type="SUPFAM" id="SSF55785">
    <property type="entry name" value="PYP-like sensor domain (PAS domain)"/>
    <property type="match status" value="2"/>
</dbReference>
<proteinExistence type="predicted"/>
<dbReference type="SUPFAM" id="SSF55874">
    <property type="entry name" value="ATPase domain of HSP90 chaperone/DNA topoisomerase II/histidine kinase"/>
    <property type="match status" value="1"/>
</dbReference>
<keyword evidence="8" id="KW-0418">Kinase</keyword>
<evidence type="ECO:0000256" key="9">
    <source>
        <dbReference type="ARBA" id="ARBA00022840"/>
    </source>
</evidence>
<dbReference type="InterPro" id="IPR035965">
    <property type="entry name" value="PAS-like_dom_sf"/>
</dbReference>
<dbReference type="RefSeq" id="WP_345332760.1">
    <property type="nucleotide sequence ID" value="NZ_BAABJI010000002.1"/>
</dbReference>
<evidence type="ECO:0000256" key="11">
    <source>
        <dbReference type="ARBA" id="ARBA00023012"/>
    </source>
</evidence>
<evidence type="ECO:0000313" key="16">
    <source>
        <dbReference type="EMBL" id="GAA4925713.1"/>
    </source>
</evidence>
<evidence type="ECO:0000256" key="3">
    <source>
        <dbReference type="ARBA" id="ARBA00012438"/>
    </source>
</evidence>
<dbReference type="SUPFAM" id="SSF47384">
    <property type="entry name" value="Homodimeric domain of signal transducing histidine kinase"/>
    <property type="match status" value="1"/>
</dbReference>
<dbReference type="Gene3D" id="3.30.450.20">
    <property type="entry name" value="PAS domain"/>
    <property type="match status" value="2"/>
</dbReference>
<accession>A0ABP9G846</accession>
<dbReference type="PANTHER" id="PTHR42878:SF7">
    <property type="entry name" value="SENSOR HISTIDINE KINASE GLRK"/>
    <property type="match status" value="1"/>
</dbReference>
<comment type="subcellular location">
    <subcellularLocation>
        <location evidence="2">Membrane</location>
        <topology evidence="2">Multi-pass membrane protein</topology>
    </subcellularLocation>
</comment>
<dbReference type="CDD" id="cd00082">
    <property type="entry name" value="HisKA"/>
    <property type="match status" value="1"/>
</dbReference>
<dbReference type="InterPro" id="IPR000700">
    <property type="entry name" value="PAS-assoc_C"/>
</dbReference>
<dbReference type="InterPro" id="IPR036097">
    <property type="entry name" value="HisK_dim/P_sf"/>
</dbReference>